<proteinExistence type="predicted"/>
<evidence type="ECO:0000313" key="2">
    <source>
        <dbReference type="EMBL" id="MDA4847022.1"/>
    </source>
</evidence>
<dbReference type="RefSeq" id="WP_271090820.1">
    <property type="nucleotide sequence ID" value="NZ_JAPJZH010000010.1"/>
</dbReference>
<sequence>MESAGTVSFIAALSILVATGAGTAAHASDCDAMSDLVDFVAEETGRHRLEFCPQVSVTTSTALREMFAEASAHGEVPMAAFVPKQHRILLGPEIDLATVLGRSYLVHEIVHAAQAADPHPHVLSCAGLNESEAYWVQASYLHNHGMAKAARGFELMSVMSAACPQPY</sequence>
<dbReference type="Proteomes" id="UP001148313">
    <property type="component" value="Unassembled WGS sequence"/>
</dbReference>
<dbReference type="EMBL" id="JAPJZH010000010">
    <property type="protein sequence ID" value="MDA4847022.1"/>
    <property type="molecule type" value="Genomic_DNA"/>
</dbReference>
<evidence type="ECO:0000313" key="3">
    <source>
        <dbReference type="Proteomes" id="UP001148313"/>
    </source>
</evidence>
<reference evidence="2" key="1">
    <citation type="submission" date="2022-11" db="EMBL/GenBank/DDBJ databases">
        <title>Hoeflea poritis sp. nov., isolated from scleractinian coral Porites lutea.</title>
        <authorList>
            <person name="Zhang G."/>
            <person name="Wei Q."/>
            <person name="Cai L."/>
        </authorList>
    </citation>
    <scope>NUCLEOTIDE SEQUENCE</scope>
    <source>
        <strain evidence="2">E7-10</strain>
    </source>
</reference>
<protein>
    <recommendedName>
        <fullName evidence="4">DUF4157 domain-containing protein</fullName>
    </recommendedName>
</protein>
<keyword evidence="1" id="KW-0732">Signal</keyword>
<accession>A0ABT4VQN1</accession>
<evidence type="ECO:0008006" key="4">
    <source>
        <dbReference type="Google" id="ProtNLM"/>
    </source>
</evidence>
<feature type="signal peptide" evidence="1">
    <location>
        <begin position="1"/>
        <end position="27"/>
    </location>
</feature>
<name>A0ABT4VQN1_9HYPH</name>
<evidence type="ECO:0000256" key="1">
    <source>
        <dbReference type="SAM" id="SignalP"/>
    </source>
</evidence>
<keyword evidence="3" id="KW-1185">Reference proteome</keyword>
<organism evidence="2 3">
    <name type="scientific">Hoeflea poritis</name>
    <dbReference type="NCBI Taxonomy" id="2993659"/>
    <lineage>
        <taxon>Bacteria</taxon>
        <taxon>Pseudomonadati</taxon>
        <taxon>Pseudomonadota</taxon>
        <taxon>Alphaproteobacteria</taxon>
        <taxon>Hyphomicrobiales</taxon>
        <taxon>Rhizobiaceae</taxon>
        <taxon>Hoeflea</taxon>
    </lineage>
</organism>
<gene>
    <name evidence="2" type="ORF">OOZ53_16805</name>
</gene>
<feature type="chain" id="PRO_5046743079" description="DUF4157 domain-containing protein" evidence="1">
    <location>
        <begin position="28"/>
        <end position="167"/>
    </location>
</feature>
<comment type="caution">
    <text evidence="2">The sequence shown here is derived from an EMBL/GenBank/DDBJ whole genome shotgun (WGS) entry which is preliminary data.</text>
</comment>